<sequence>MSSQGENNLIQEMQPITYSFNQEKNKRPSNSFFLFRKEMLNNRKDNTKITDYNKSVSQIWQCMFDKEKNDFKKQYEINHECSRISSIEEIVSFFNFLLLPSSTFNEPSFNEISYSYEKNLSNILNLNNNDKLLIMERVEDFGINQYKELTPDLLGMIYYDMYSLLTYIHNSVSFVDFMIYFFDL</sequence>
<accession>A0A397SCH9</accession>
<keyword evidence="4" id="KW-1185">Reference proteome</keyword>
<evidence type="ECO:0000259" key="2">
    <source>
        <dbReference type="PROSITE" id="PS50118"/>
    </source>
</evidence>
<gene>
    <name evidence="3" type="ORF">C1645_838715</name>
</gene>
<organism evidence="3 4">
    <name type="scientific">Glomus cerebriforme</name>
    <dbReference type="NCBI Taxonomy" id="658196"/>
    <lineage>
        <taxon>Eukaryota</taxon>
        <taxon>Fungi</taxon>
        <taxon>Fungi incertae sedis</taxon>
        <taxon>Mucoromycota</taxon>
        <taxon>Glomeromycotina</taxon>
        <taxon>Glomeromycetes</taxon>
        <taxon>Glomerales</taxon>
        <taxon>Glomeraceae</taxon>
        <taxon>Glomus</taxon>
    </lineage>
</organism>
<dbReference type="InterPro" id="IPR009071">
    <property type="entry name" value="HMG_box_dom"/>
</dbReference>
<dbReference type="Gene3D" id="1.10.30.10">
    <property type="entry name" value="High mobility group box domain"/>
    <property type="match status" value="1"/>
</dbReference>
<evidence type="ECO:0000313" key="3">
    <source>
        <dbReference type="EMBL" id="RIA80431.1"/>
    </source>
</evidence>
<evidence type="ECO:0000313" key="4">
    <source>
        <dbReference type="Proteomes" id="UP000265703"/>
    </source>
</evidence>
<proteinExistence type="predicted"/>
<dbReference type="Proteomes" id="UP000265703">
    <property type="component" value="Unassembled WGS sequence"/>
</dbReference>
<evidence type="ECO:0000256" key="1">
    <source>
        <dbReference type="PROSITE-ProRule" id="PRU00267"/>
    </source>
</evidence>
<dbReference type="AlphaFoldDB" id="A0A397SCH9"/>
<dbReference type="PROSITE" id="PS50118">
    <property type="entry name" value="HMG_BOX_2"/>
    <property type="match status" value="1"/>
</dbReference>
<dbReference type="EMBL" id="QKYT01000970">
    <property type="protein sequence ID" value="RIA80431.1"/>
    <property type="molecule type" value="Genomic_DNA"/>
</dbReference>
<feature type="DNA-binding region" description="HMG box" evidence="1">
    <location>
        <begin position="25"/>
        <end position="76"/>
    </location>
</feature>
<dbReference type="InterPro" id="IPR036910">
    <property type="entry name" value="HMG_box_dom_sf"/>
</dbReference>
<comment type="caution">
    <text evidence="3">The sequence shown here is derived from an EMBL/GenBank/DDBJ whole genome shotgun (WGS) entry which is preliminary data.</text>
</comment>
<keyword evidence="1" id="KW-0238">DNA-binding</keyword>
<dbReference type="GO" id="GO:0005634">
    <property type="term" value="C:nucleus"/>
    <property type="evidence" value="ECO:0007669"/>
    <property type="project" value="UniProtKB-UniRule"/>
</dbReference>
<dbReference type="SUPFAM" id="SSF47095">
    <property type="entry name" value="HMG-box"/>
    <property type="match status" value="1"/>
</dbReference>
<dbReference type="GO" id="GO:0003677">
    <property type="term" value="F:DNA binding"/>
    <property type="evidence" value="ECO:0007669"/>
    <property type="project" value="UniProtKB-UniRule"/>
</dbReference>
<name>A0A397SCH9_9GLOM</name>
<keyword evidence="1" id="KW-0539">Nucleus</keyword>
<protein>
    <recommendedName>
        <fullName evidence="2">HMG box domain-containing protein</fullName>
    </recommendedName>
</protein>
<reference evidence="3 4" key="1">
    <citation type="submission" date="2018-06" db="EMBL/GenBank/DDBJ databases">
        <title>Comparative genomics reveals the genomic features of Rhizophagus irregularis, R. cerebriforme, R. diaphanum and Gigaspora rosea, and their symbiotic lifestyle signature.</title>
        <authorList>
            <person name="Morin E."/>
            <person name="San Clemente H."/>
            <person name="Chen E.C.H."/>
            <person name="De La Providencia I."/>
            <person name="Hainaut M."/>
            <person name="Kuo A."/>
            <person name="Kohler A."/>
            <person name="Murat C."/>
            <person name="Tang N."/>
            <person name="Roy S."/>
            <person name="Loubradou J."/>
            <person name="Henrissat B."/>
            <person name="Grigoriev I.V."/>
            <person name="Corradi N."/>
            <person name="Roux C."/>
            <person name="Martin F.M."/>
        </authorList>
    </citation>
    <scope>NUCLEOTIDE SEQUENCE [LARGE SCALE GENOMIC DNA]</scope>
    <source>
        <strain evidence="3 4">DAOM 227022</strain>
    </source>
</reference>
<dbReference type="Pfam" id="PF00505">
    <property type="entry name" value="HMG_box"/>
    <property type="match status" value="1"/>
</dbReference>
<feature type="domain" description="HMG box" evidence="2">
    <location>
        <begin position="25"/>
        <end position="76"/>
    </location>
</feature>